<organism evidence="1 2">
    <name type="scientific">Pleurotus cornucopiae</name>
    <name type="common">Cornucopia mushroom</name>
    <dbReference type="NCBI Taxonomy" id="5321"/>
    <lineage>
        <taxon>Eukaryota</taxon>
        <taxon>Fungi</taxon>
        <taxon>Dikarya</taxon>
        <taxon>Basidiomycota</taxon>
        <taxon>Agaricomycotina</taxon>
        <taxon>Agaricomycetes</taxon>
        <taxon>Agaricomycetidae</taxon>
        <taxon>Agaricales</taxon>
        <taxon>Pleurotineae</taxon>
        <taxon>Pleurotaceae</taxon>
        <taxon>Pleurotus</taxon>
    </lineage>
</organism>
<accession>A0ACB7IS89</accession>
<name>A0ACB7IS89_PLECO</name>
<proteinExistence type="predicted"/>
<protein>
    <submittedName>
        <fullName evidence="1">Uncharacterized protein</fullName>
    </submittedName>
</protein>
<evidence type="ECO:0000313" key="1">
    <source>
        <dbReference type="EMBL" id="KAG9220348.1"/>
    </source>
</evidence>
<gene>
    <name evidence="1" type="ORF">CCMSSC00406_0006613</name>
</gene>
<reference evidence="1 2" key="1">
    <citation type="journal article" date="2021" name="Appl. Environ. Microbiol.">
        <title>Genetic linkage and physical mapping for an oyster mushroom Pleurotus cornucopiae and QTL analysis for the trait cap color.</title>
        <authorList>
            <person name="Zhang Y."/>
            <person name="Gao W."/>
            <person name="Sonnenberg A."/>
            <person name="Chen Q."/>
            <person name="Zhang J."/>
            <person name="Huang C."/>
        </authorList>
    </citation>
    <scope>NUCLEOTIDE SEQUENCE [LARGE SCALE GENOMIC DNA]</scope>
    <source>
        <strain evidence="1">CCMSSC00406</strain>
    </source>
</reference>
<sequence length="617" mass="66981">MTSDSNQGSPSSSSSTRPAAKPLKRGRACISCRFLKIKCDGAKPICGPCMRHPKDDGCEYSDAQGRSRTKVLEETIQSLQARLDELQNPQDSTPSVTLHDPYRPYNESRLGASQSFAESSRAAEASMEASSLLSPLSTFDSPLASQGSPNTAPYLIPTASSPISGSSGRSSSVSSPYQNATTFLGHEEPPLSVIQTLLDSFLPHVTELGFFLHPARFRADALRPLRFGQTPRPTMGLLSTVYLWGAQFSQQDPLISYEEIFLSRALQNTATDLTRDHPHRVLHTIQAEVLLAYYFWRNGKILEAKTHAGGAVSLAIGCGLHRWRSARPPPMPGIGVVVENTSNVMSPRDSVEEGEIINGFWAVWTLHKSLSAAVDPAGALCGALDAPGILVDTPWPLDMEGYRDGLLTQDLRGSSTIRNFLSGAEYPVQGKMSNAEMIAKAVTLFHRASFLSGQASADMPTRDAQIFHSAFQSLDSLINSFHASLPSLDSYGSESRPRLVMLAHAVTNAAIIKLHNVFAYANANSNDLCMNAARSIVDNAQQDLGFVNPLMGSLWVTACQVFINEISKRRAIHGVVEGEESIWSGLRAGLSAMKPYSAASQLMRYQISHIRTSAEQL</sequence>
<evidence type="ECO:0000313" key="2">
    <source>
        <dbReference type="Proteomes" id="UP000824881"/>
    </source>
</evidence>
<dbReference type="Proteomes" id="UP000824881">
    <property type="component" value="Unassembled WGS sequence"/>
</dbReference>
<comment type="caution">
    <text evidence="1">The sequence shown here is derived from an EMBL/GenBank/DDBJ whole genome shotgun (WGS) entry which is preliminary data.</text>
</comment>
<dbReference type="EMBL" id="WQMT02000007">
    <property type="protein sequence ID" value="KAG9220348.1"/>
    <property type="molecule type" value="Genomic_DNA"/>
</dbReference>
<keyword evidence="2" id="KW-1185">Reference proteome</keyword>